<feature type="transmembrane region" description="Helical" evidence="11">
    <location>
        <begin position="487"/>
        <end position="509"/>
    </location>
</feature>
<keyword evidence="8 11" id="KW-1133">Transmembrane helix</keyword>
<evidence type="ECO:0000256" key="2">
    <source>
        <dbReference type="ARBA" id="ARBA00009726"/>
    </source>
</evidence>
<dbReference type="SUPFAM" id="SSF90123">
    <property type="entry name" value="ABC transporter transmembrane region"/>
    <property type="match status" value="1"/>
</dbReference>
<feature type="transmembrane region" description="Helical" evidence="11">
    <location>
        <begin position="306"/>
        <end position="330"/>
    </location>
</feature>
<dbReference type="SUPFAM" id="SSF52540">
    <property type="entry name" value="P-loop containing nucleoside triphosphate hydrolases"/>
    <property type="match status" value="2"/>
</dbReference>
<evidence type="ECO:0000256" key="8">
    <source>
        <dbReference type="ARBA" id="ARBA00022989"/>
    </source>
</evidence>
<dbReference type="GO" id="GO:0016887">
    <property type="term" value="F:ATP hydrolysis activity"/>
    <property type="evidence" value="ECO:0007669"/>
    <property type="project" value="InterPro"/>
</dbReference>
<dbReference type="AlphaFoldDB" id="A0AAU9VJS8"/>
<evidence type="ECO:0000256" key="11">
    <source>
        <dbReference type="SAM" id="Phobius"/>
    </source>
</evidence>
<feature type="domain" description="ABC transporter" evidence="12">
    <location>
        <begin position="2"/>
        <end position="195"/>
    </location>
</feature>
<evidence type="ECO:0000256" key="6">
    <source>
        <dbReference type="ARBA" id="ARBA00022741"/>
    </source>
</evidence>
<keyword evidence="5" id="KW-0677">Repeat</keyword>
<keyword evidence="15" id="KW-1185">Reference proteome</keyword>
<evidence type="ECO:0000313" key="15">
    <source>
        <dbReference type="Proteomes" id="UP001159428"/>
    </source>
</evidence>
<dbReference type="InterPro" id="IPR050173">
    <property type="entry name" value="ABC_transporter_C-like"/>
</dbReference>
<dbReference type="FunFam" id="1.20.1560.10:FF:000013">
    <property type="entry name" value="ABC transporter C family member 2"/>
    <property type="match status" value="1"/>
</dbReference>
<dbReference type="InterPro" id="IPR027417">
    <property type="entry name" value="P-loop_NTPase"/>
</dbReference>
<feature type="region of interest" description="Disordered" evidence="10">
    <location>
        <begin position="182"/>
        <end position="214"/>
    </location>
</feature>
<keyword evidence="6" id="KW-0547">Nucleotide-binding</keyword>
<dbReference type="GO" id="GO:0140359">
    <property type="term" value="F:ABC-type transporter activity"/>
    <property type="evidence" value="ECO:0007669"/>
    <property type="project" value="InterPro"/>
</dbReference>
<gene>
    <name evidence="14" type="ORF">PMEA_00001149</name>
</gene>
<feature type="compositionally biased region" description="Polar residues" evidence="10">
    <location>
        <begin position="182"/>
        <end position="193"/>
    </location>
</feature>
<feature type="transmembrane region" description="Helical" evidence="11">
    <location>
        <begin position="225"/>
        <end position="248"/>
    </location>
</feature>
<dbReference type="EMBL" id="CALNXJ010000001">
    <property type="protein sequence ID" value="CAH3031150.1"/>
    <property type="molecule type" value="Genomic_DNA"/>
</dbReference>
<feature type="compositionally biased region" description="Acidic residues" evidence="10">
    <location>
        <begin position="199"/>
        <end position="214"/>
    </location>
</feature>
<dbReference type="FunFam" id="3.40.50.300:FF:000973">
    <property type="entry name" value="Multidrug resistance-associated protein 4"/>
    <property type="match status" value="1"/>
</dbReference>
<dbReference type="FunFam" id="3.40.50.300:FF:000163">
    <property type="entry name" value="Multidrug resistance-associated protein member 4"/>
    <property type="match status" value="1"/>
</dbReference>
<dbReference type="InterPro" id="IPR003593">
    <property type="entry name" value="AAA+_ATPase"/>
</dbReference>
<comment type="caution">
    <text evidence="14">The sequence shown here is derived from an EMBL/GenBank/DDBJ whole genome shotgun (WGS) entry which is preliminary data.</text>
</comment>
<evidence type="ECO:0000256" key="1">
    <source>
        <dbReference type="ARBA" id="ARBA00004141"/>
    </source>
</evidence>
<keyword evidence="4 11" id="KW-0812">Transmembrane</keyword>
<sequence>MLAVTGPVGSGKSSLLMAILGELPAISGTVKLNGRVAYVPQIPWVFSGTIRDNILFGRPLDVSSYYKTLDVCCMQPDVENFPKGDLTEIGHRGVSLSGGQRVRVSLARALYSAADVYLLDDPLSAVDAKVGKHLFNNCICRFLSKRTRVFVTHQLDFLTHRPDVIVLNNGSKTLKFASQTESAEGTCQSSPHRSPQLPYDEDLGDQDLKEEEEDRNTGSITWKIYWSYIRTALGVPFVLCLSVAVLSMKGMRTTFLLNDSNLIFSAIVTHKVHFNYLWLLVASYWWASQVAEMSQERQRSSATLGIYGAIVGSSFLGNIAVSLLFCFILLKASEILHNKMVLAVLRAPVLYFDKTPVGRILNRFSKDIGNMDDVLPTHFLLAVEVSLFSFSTILLPAAANAWLILVATPVVAIVLYYGRYYMRSSREIKRLEAITCSPVYSHISETIAGLEIIRSSQMEQRFLKSLFKYQDENTSALFMVITSSQWLTVRMTLACSLMIAAAAIGAILVTQSPALAGMSLSFLLESLDEVQYGIKVSSDVENYMTSVERVMWYTTLEAEPGYSTRTCLPSSWPQRGDITISKMSLRYTKGGPQVLKDISFSVADKEKIGIAGRTGAGKSSIIAALLRMPEPEGKILIDGVNIGTLNLQTARRSMAVIAQDPVLFGGSLRRNLDPFSKHTDLDLWTALEEVQLKAMVEKLPDQLDYQVKEAGSNFSVGGRQLVCLARALVQKCKIIVMDEATANVDFKTDNLIQQVIRHKFKDSTVLTIAHRLNTIMDYDKVLILDGGRVMEFNKPEILMQNGGMFAELVKNTNEGKCKPKE</sequence>
<keyword evidence="7" id="KW-0067">ATP-binding</keyword>
<evidence type="ECO:0000259" key="12">
    <source>
        <dbReference type="PROSITE" id="PS50893"/>
    </source>
</evidence>
<dbReference type="InterPro" id="IPR036640">
    <property type="entry name" value="ABC1_TM_sf"/>
</dbReference>
<evidence type="ECO:0000256" key="10">
    <source>
        <dbReference type="SAM" id="MobiDB-lite"/>
    </source>
</evidence>
<feature type="transmembrane region" description="Helical" evidence="11">
    <location>
        <begin position="401"/>
        <end position="420"/>
    </location>
</feature>
<dbReference type="InterPro" id="IPR003439">
    <property type="entry name" value="ABC_transporter-like_ATP-bd"/>
</dbReference>
<dbReference type="Pfam" id="PF00005">
    <property type="entry name" value="ABC_tran"/>
    <property type="match status" value="2"/>
</dbReference>
<evidence type="ECO:0000256" key="4">
    <source>
        <dbReference type="ARBA" id="ARBA00022692"/>
    </source>
</evidence>
<keyword evidence="3" id="KW-0813">Transport</keyword>
<protein>
    <submittedName>
        <fullName evidence="14">Uncharacterized protein</fullName>
    </submittedName>
</protein>
<organism evidence="14 15">
    <name type="scientific">Pocillopora meandrina</name>
    <dbReference type="NCBI Taxonomy" id="46732"/>
    <lineage>
        <taxon>Eukaryota</taxon>
        <taxon>Metazoa</taxon>
        <taxon>Cnidaria</taxon>
        <taxon>Anthozoa</taxon>
        <taxon>Hexacorallia</taxon>
        <taxon>Scleractinia</taxon>
        <taxon>Astrocoeniina</taxon>
        <taxon>Pocilloporidae</taxon>
        <taxon>Pocillopora</taxon>
    </lineage>
</organism>
<evidence type="ECO:0000256" key="7">
    <source>
        <dbReference type="ARBA" id="ARBA00022840"/>
    </source>
</evidence>
<reference evidence="14 15" key="1">
    <citation type="submission" date="2022-05" db="EMBL/GenBank/DDBJ databases">
        <authorList>
            <consortium name="Genoscope - CEA"/>
            <person name="William W."/>
        </authorList>
    </citation>
    <scope>NUCLEOTIDE SEQUENCE [LARGE SCALE GENOMIC DNA]</scope>
</reference>
<dbReference type="GO" id="GO:0005524">
    <property type="term" value="F:ATP binding"/>
    <property type="evidence" value="ECO:0007669"/>
    <property type="project" value="UniProtKB-KW"/>
</dbReference>
<evidence type="ECO:0000313" key="14">
    <source>
        <dbReference type="EMBL" id="CAH3031150.1"/>
    </source>
</evidence>
<dbReference type="PANTHER" id="PTHR24223">
    <property type="entry name" value="ATP-BINDING CASSETTE SUB-FAMILY C"/>
    <property type="match status" value="1"/>
</dbReference>
<dbReference type="Gene3D" id="1.20.1560.10">
    <property type="entry name" value="ABC transporter type 1, transmembrane domain"/>
    <property type="match status" value="1"/>
</dbReference>
<evidence type="ECO:0000256" key="5">
    <source>
        <dbReference type="ARBA" id="ARBA00022737"/>
    </source>
</evidence>
<dbReference type="Pfam" id="PF00664">
    <property type="entry name" value="ABC_membrane"/>
    <property type="match status" value="1"/>
</dbReference>
<dbReference type="CDD" id="cd18580">
    <property type="entry name" value="ABC_6TM_ABCC_D2"/>
    <property type="match status" value="1"/>
</dbReference>
<dbReference type="PANTHER" id="PTHR24223:SF456">
    <property type="entry name" value="MULTIDRUG RESISTANCE-ASSOCIATED PROTEIN LETHAL(2)03659"/>
    <property type="match status" value="1"/>
</dbReference>
<dbReference type="CDD" id="cd03244">
    <property type="entry name" value="ABCC_MRP_domain2"/>
    <property type="match status" value="1"/>
</dbReference>
<comment type="subcellular location">
    <subcellularLocation>
        <location evidence="1">Membrane</location>
        <topology evidence="1">Multi-pass membrane protein</topology>
    </subcellularLocation>
</comment>
<dbReference type="InterPro" id="IPR044726">
    <property type="entry name" value="ABCC_6TM_D2"/>
</dbReference>
<dbReference type="InterPro" id="IPR011527">
    <property type="entry name" value="ABC1_TM_dom"/>
</dbReference>
<feature type="transmembrane region" description="Helical" evidence="11">
    <location>
        <begin position="260"/>
        <end position="286"/>
    </location>
</feature>
<dbReference type="CDD" id="cd03250">
    <property type="entry name" value="ABCC_MRP_domain1"/>
    <property type="match status" value="1"/>
</dbReference>
<feature type="domain" description="ABC transmembrane type-1" evidence="13">
    <location>
        <begin position="279"/>
        <end position="524"/>
    </location>
</feature>
<feature type="domain" description="ABC transporter" evidence="12">
    <location>
        <begin position="580"/>
        <end position="811"/>
    </location>
</feature>
<dbReference type="PROSITE" id="PS50929">
    <property type="entry name" value="ABC_TM1F"/>
    <property type="match status" value="1"/>
</dbReference>
<evidence type="ECO:0000259" key="13">
    <source>
        <dbReference type="PROSITE" id="PS50929"/>
    </source>
</evidence>
<dbReference type="Proteomes" id="UP001159428">
    <property type="component" value="Unassembled WGS sequence"/>
</dbReference>
<dbReference type="GO" id="GO:0016020">
    <property type="term" value="C:membrane"/>
    <property type="evidence" value="ECO:0007669"/>
    <property type="project" value="UniProtKB-SubCell"/>
</dbReference>
<keyword evidence="9 11" id="KW-0472">Membrane</keyword>
<comment type="similarity">
    <text evidence="2">Belongs to the ABC transporter superfamily. ABCC family. Conjugate transporter (TC 3.A.1.208) subfamily.</text>
</comment>
<evidence type="ECO:0000256" key="3">
    <source>
        <dbReference type="ARBA" id="ARBA00022448"/>
    </source>
</evidence>
<name>A0AAU9VJS8_9CNID</name>
<accession>A0AAU9VJS8</accession>
<dbReference type="Gene3D" id="3.40.50.300">
    <property type="entry name" value="P-loop containing nucleotide triphosphate hydrolases"/>
    <property type="match status" value="2"/>
</dbReference>
<dbReference type="PROSITE" id="PS00211">
    <property type="entry name" value="ABC_TRANSPORTER_1"/>
    <property type="match status" value="1"/>
</dbReference>
<dbReference type="PROSITE" id="PS50893">
    <property type="entry name" value="ABC_TRANSPORTER_2"/>
    <property type="match status" value="2"/>
</dbReference>
<dbReference type="InterPro" id="IPR017871">
    <property type="entry name" value="ABC_transporter-like_CS"/>
</dbReference>
<evidence type="ECO:0000256" key="9">
    <source>
        <dbReference type="ARBA" id="ARBA00023136"/>
    </source>
</evidence>
<proteinExistence type="inferred from homology"/>
<dbReference type="SMART" id="SM00382">
    <property type="entry name" value="AAA"/>
    <property type="match status" value="2"/>
</dbReference>